<dbReference type="InterPro" id="IPR011541">
    <property type="entry name" value="Ni/Co_transpt_high_affinity"/>
</dbReference>
<evidence type="ECO:0000256" key="1">
    <source>
        <dbReference type="ARBA" id="ARBA00004127"/>
    </source>
</evidence>
<keyword evidence="5 7" id="KW-1133">Transmembrane helix</keyword>
<keyword evidence="2 7" id="KW-0813">Transport</keyword>
<feature type="non-terminal residue" evidence="8">
    <location>
        <position position="182"/>
    </location>
</feature>
<evidence type="ECO:0000256" key="2">
    <source>
        <dbReference type="ARBA" id="ARBA00022448"/>
    </source>
</evidence>
<keyword evidence="6 7" id="KW-0472">Membrane</keyword>
<sequence length="182" mass="20060">MSNVLGEVGANKAFHVGLVLTTFGFGFRHGIDWDHIAALTDITSSQDDSRRSMFFATLYALGHALVVFALGFAAIVAAAQLPASVDTVMERLVGTTLIVLGVYVFYALAKHGRDFRMRSRWMLVFSGVRRGVNWARSRRSGFEPLEVVHDHVHSPAEVHDHDEATVFAAPSAHVEAPARHRH</sequence>
<dbReference type="AlphaFoldDB" id="A0A2W5Z092"/>
<evidence type="ECO:0000256" key="6">
    <source>
        <dbReference type="ARBA" id="ARBA00023136"/>
    </source>
</evidence>
<name>A0A2W5Z092_9BACT</name>
<feature type="transmembrane region" description="Helical" evidence="7">
    <location>
        <begin position="54"/>
        <end position="79"/>
    </location>
</feature>
<dbReference type="Pfam" id="PF03824">
    <property type="entry name" value="NicO"/>
    <property type="match status" value="1"/>
</dbReference>
<proteinExistence type="inferred from homology"/>
<feature type="transmembrane region" description="Helical" evidence="7">
    <location>
        <begin position="91"/>
        <end position="109"/>
    </location>
</feature>
<comment type="subcellular location">
    <subcellularLocation>
        <location evidence="7">Cell membrane</location>
        <topology evidence="7">Multi-pass membrane protein</topology>
    </subcellularLocation>
    <subcellularLocation>
        <location evidence="1">Endomembrane system</location>
        <topology evidence="1">Multi-pass membrane protein</topology>
    </subcellularLocation>
</comment>
<comment type="similarity">
    <text evidence="7">Belongs to the NiCoT transporter (TC 2.A.52) family.</text>
</comment>
<evidence type="ECO:0000256" key="4">
    <source>
        <dbReference type="ARBA" id="ARBA00022692"/>
    </source>
</evidence>
<accession>A0A2W5Z092</accession>
<evidence type="ECO:0000313" key="8">
    <source>
        <dbReference type="EMBL" id="PZR78622.1"/>
    </source>
</evidence>
<protein>
    <recommendedName>
        <fullName evidence="7">Nickel/cobalt efflux system</fullName>
    </recommendedName>
</protein>
<comment type="caution">
    <text evidence="7">Lacks conserved residue(s) required for the propagation of feature annotation.</text>
</comment>
<organism evidence="8 9">
    <name type="scientific">Candidatus Aeolococcus gillhamiae</name>
    <dbReference type="NCBI Taxonomy" id="3127015"/>
    <lineage>
        <taxon>Bacteria</taxon>
        <taxon>Bacillati</taxon>
        <taxon>Candidatus Dormiibacterota</taxon>
        <taxon>Candidatus Dormibacteria</taxon>
        <taxon>Candidatus Aeolococcales</taxon>
        <taxon>Candidatus Aeolococcaceae</taxon>
        <taxon>Candidatus Aeolococcus</taxon>
    </lineage>
</organism>
<evidence type="ECO:0000256" key="3">
    <source>
        <dbReference type="ARBA" id="ARBA00022596"/>
    </source>
</evidence>
<dbReference type="GO" id="GO:0005886">
    <property type="term" value="C:plasma membrane"/>
    <property type="evidence" value="ECO:0007669"/>
    <property type="project" value="UniProtKB-SubCell"/>
</dbReference>
<dbReference type="GO" id="GO:0012505">
    <property type="term" value="C:endomembrane system"/>
    <property type="evidence" value="ECO:0007669"/>
    <property type="project" value="UniProtKB-SubCell"/>
</dbReference>
<dbReference type="Proteomes" id="UP000248724">
    <property type="component" value="Unassembled WGS sequence"/>
</dbReference>
<keyword evidence="4 7" id="KW-0812">Transmembrane</keyword>
<dbReference type="GO" id="GO:0015099">
    <property type="term" value="F:nickel cation transmembrane transporter activity"/>
    <property type="evidence" value="ECO:0007669"/>
    <property type="project" value="UniProtKB-UniRule"/>
</dbReference>
<keyword evidence="3" id="KW-0533">Nickel</keyword>
<evidence type="ECO:0000313" key="9">
    <source>
        <dbReference type="Proteomes" id="UP000248724"/>
    </source>
</evidence>
<evidence type="ECO:0000256" key="7">
    <source>
        <dbReference type="RuleBase" id="RU362101"/>
    </source>
</evidence>
<reference evidence="8 9" key="1">
    <citation type="journal article" date="2017" name="Nature">
        <title>Atmospheric trace gases support primary production in Antarctic desert surface soil.</title>
        <authorList>
            <person name="Ji M."/>
            <person name="Greening C."/>
            <person name="Vanwonterghem I."/>
            <person name="Carere C.R."/>
            <person name="Bay S.K."/>
            <person name="Steen J.A."/>
            <person name="Montgomery K."/>
            <person name="Lines T."/>
            <person name="Beardall J."/>
            <person name="van Dorst J."/>
            <person name="Snape I."/>
            <person name="Stott M.B."/>
            <person name="Hugenholtz P."/>
            <person name="Ferrari B.C."/>
        </authorList>
    </citation>
    <scope>NUCLEOTIDE SEQUENCE [LARGE SCALE GENOMIC DNA]</scope>
    <source>
        <strain evidence="8">RRmetagenome_bin12</strain>
    </source>
</reference>
<evidence type="ECO:0000256" key="5">
    <source>
        <dbReference type="ARBA" id="ARBA00022989"/>
    </source>
</evidence>
<comment type="caution">
    <text evidence="8">The sequence shown here is derived from an EMBL/GenBank/DDBJ whole genome shotgun (WGS) entry which is preliminary data.</text>
</comment>
<dbReference type="EMBL" id="QHBU01000253">
    <property type="protein sequence ID" value="PZR78622.1"/>
    <property type="molecule type" value="Genomic_DNA"/>
</dbReference>
<gene>
    <name evidence="8" type="ORF">DLM65_12415</name>
</gene>